<dbReference type="PANTHER" id="PTHR34599:SF1">
    <property type="entry name" value="PHOSPHATIDIC ACID PHOSPHATASE TYPE 2_HALOPEROXIDASE DOMAIN-CONTAINING PROTEIN"/>
    <property type="match status" value="1"/>
</dbReference>
<dbReference type="CDD" id="cd03398">
    <property type="entry name" value="PAP2_haloperoxidase"/>
    <property type="match status" value="1"/>
</dbReference>
<protein>
    <submittedName>
        <fullName evidence="2">PAP2 superfamily protein</fullName>
    </submittedName>
</protein>
<dbReference type="SUPFAM" id="SSF48317">
    <property type="entry name" value="Acid phosphatase/Vanadium-dependent haloperoxidase"/>
    <property type="match status" value="1"/>
</dbReference>
<keyword evidence="1" id="KW-0732">Signal</keyword>
<dbReference type="InterPro" id="IPR052559">
    <property type="entry name" value="V-haloperoxidase"/>
</dbReference>
<proteinExistence type="predicted"/>
<evidence type="ECO:0000313" key="2">
    <source>
        <dbReference type="EMBL" id="SHH08231.1"/>
    </source>
</evidence>
<accession>A0A1M5Q373</accession>
<dbReference type="InterPro" id="IPR036938">
    <property type="entry name" value="PAP2/HPO_sf"/>
</dbReference>
<dbReference type="Proteomes" id="UP000190675">
    <property type="component" value="Chromosome I"/>
</dbReference>
<gene>
    <name evidence="2" type="ORF">SAMN05444169_5643</name>
</gene>
<evidence type="ECO:0000313" key="3">
    <source>
        <dbReference type="Proteomes" id="UP000190675"/>
    </source>
</evidence>
<dbReference type="PANTHER" id="PTHR34599">
    <property type="entry name" value="PEROXIDASE-RELATED"/>
    <property type="match status" value="1"/>
</dbReference>
<organism evidence="2 3">
    <name type="scientific">Bradyrhizobium erythrophlei</name>
    <dbReference type="NCBI Taxonomy" id="1437360"/>
    <lineage>
        <taxon>Bacteria</taxon>
        <taxon>Pseudomonadati</taxon>
        <taxon>Pseudomonadota</taxon>
        <taxon>Alphaproteobacteria</taxon>
        <taxon>Hyphomicrobiales</taxon>
        <taxon>Nitrobacteraceae</taxon>
        <taxon>Bradyrhizobium</taxon>
    </lineage>
</organism>
<feature type="chain" id="PRO_5009913084" evidence="1">
    <location>
        <begin position="28"/>
        <end position="417"/>
    </location>
</feature>
<dbReference type="AlphaFoldDB" id="A0A1M5Q373"/>
<evidence type="ECO:0000256" key="1">
    <source>
        <dbReference type="SAM" id="SignalP"/>
    </source>
</evidence>
<sequence>MKTFFAMKLQLLFVIAFTAVFARTAHADVIMDWNAKGDAIAAEKQVVPAQQSRAMSMLHVAMFEAVNAIERRYAPYKLTLAADRSTSKEAAAATAAHDVLLTIYPDQKAMLDAALSASLSGIPESDGKAKGIALGKEAADGVIAFRASDGAAAQEIYRPYTKAGVYVPTIIPLASTTGASTPWVMSSGSQFRPGPPPALDSETWTRDVNEIREIGSRTSTVRTAEQTTIGRFWFLVGPRTYNPIVRQAAMAKNMDVVDCARLFALTSIAGNDALVAVFDAKYQYNFWRPITAIRNADITQNAATPREESWLPLGDTPMHPEYPCAHCITSAAISTVLRNIVGDEFGEFSLTSPTAPGVVRKWTRLQDYSDEVANARIYAGFHYRFSTEVGKDMGRKIGELTVASQLHGLEALADPKR</sequence>
<dbReference type="EMBL" id="LT670818">
    <property type="protein sequence ID" value="SHH08231.1"/>
    <property type="molecule type" value="Genomic_DNA"/>
</dbReference>
<feature type="signal peptide" evidence="1">
    <location>
        <begin position="1"/>
        <end position="27"/>
    </location>
</feature>
<name>A0A1M5Q373_9BRAD</name>
<dbReference type="RefSeq" id="WP_079568750.1">
    <property type="nucleotide sequence ID" value="NZ_LT670818.1"/>
</dbReference>
<reference evidence="2 3" key="1">
    <citation type="submission" date="2016-11" db="EMBL/GenBank/DDBJ databases">
        <authorList>
            <person name="Jaros S."/>
            <person name="Januszkiewicz K."/>
            <person name="Wedrychowicz H."/>
        </authorList>
    </citation>
    <scope>NUCLEOTIDE SEQUENCE [LARGE SCALE GENOMIC DNA]</scope>
    <source>
        <strain evidence="2 3">GAS242</strain>
    </source>
</reference>
<dbReference type="Gene3D" id="1.10.606.20">
    <property type="match status" value="1"/>
</dbReference>